<dbReference type="RefSeq" id="WP_073363038.1">
    <property type="nucleotide sequence ID" value="NZ_FQVQ01000007.1"/>
</dbReference>
<keyword evidence="2" id="KW-0813">Transport</keyword>
<keyword evidence="3 8" id="KW-0812">Transmembrane</keyword>
<dbReference type="InterPro" id="IPR003369">
    <property type="entry name" value="TatA/B/E"/>
</dbReference>
<keyword evidence="6" id="KW-0811">Translocation</keyword>
<dbReference type="STRING" id="1124188.SAMN05444377_10758"/>
<dbReference type="Pfam" id="PF02416">
    <property type="entry name" value="TatA_B_E"/>
    <property type="match status" value="1"/>
</dbReference>
<feature type="transmembrane region" description="Helical" evidence="8">
    <location>
        <begin position="6"/>
        <end position="22"/>
    </location>
</feature>
<evidence type="ECO:0000313" key="9">
    <source>
        <dbReference type="EMBL" id="SHF35608.1"/>
    </source>
</evidence>
<evidence type="ECO:0000256" key="7">
    <source>
        <dbReference type="ARBA" id="ARBA00023136"/>
    </source>
</evidence>
<dbReference type="GO" id="GO:0015031">
    <property type="term" value="P:protein transport"/>
    <property type="evidence" value="ECO:0007669"/>
    <property type="project" value="UniProtKB-KW"/>
</dbReference>
<dbReference type="Gene3D" id="1.20.5.3310">
    <property type="match status" value="1"/>
</dbReference>
<evidence type="ECO:0000256" key="5">
    <source>
        <dbReference type="ARBA" id="ARBA00022989"/>
    </source>
</evidence>
<accession>A0A1M5AZD9</accession>
<dbReference type="PANTHER" id="PTHR33162">
    <property type="entry name" value="SEC-INDEPENDENT PROTEIN TRANSLOCASE PROTEIN TATA, CHLOROPLASTIC"/>
    <property type="match status" value="1"/>
</dbReference>
<evidence type="ECO:0000313" key="10">
    <source>
        <dbReference type="Proteomes" id="UP000184147"/>
    </source>
</evidence>
<dbReference type="OrthoDB" id="1525160at2"/>
<dbReference type="AlphaFoldDB" id="A0A1M5AZD9"/>
<keyword evidence="10" id="KW-1185">Reference proteome</keyword>
<organism evidence="9 10">
    <name type="scientific">Flavobacterium fontis</name>
    <dbReference type="NCBI Taxonomy" id="1124188"/>
    <lineage>
        <taxon>Bacteria</taxon>
        <taxon>Pseudomonadati</taxon>
        <taxon>Bacteroidota</taxon>
        <taxon>Flavobacteriia</taxon>
        <taxon>Flavobacteriales</taxon>
        <taxon>Flavobacteriaceae</taxon>
        <taxon>Flavobacterium</taxon>
    </lineage>
</organism>
<sequence>MFGIGGGELLFIIFIALMLFGTDKIPEFARTFGKFMANLKSTTNEIKYEIQKSAQTEDLTKSMNSLTDSFTREVEEVKESVAPGGIIDLNENALLEDPLQPVKAIEEDIESLTGPIKRKR</sequence>
<gene>
    <name evidence="9" type="ORF">SAMN05444377_10758</name>
</gene>
<keyword evidence="5 8" id="KW-1133">Transmembrane helix</keyword>
<keyword evidence="4" id="KW-0653">Protein transport</keyword>
<comment type="subcellular location">
    <subcellularLocation>
        <location evidence="1">Membrane</location>
        <topology evidence="1">Single-pass membrane protein</topology>
    </subcellularLocation>
</comment>
<name>A0A1M5AZD9_9FLAO</name>
<evidence type="ECO:0000256" key="1">
    <source>
        <dbReference type="ARBA" id="ARBA00004167"/>
    </source>
</evidence>
<dbReference type="SUPFAM" id="SSF47162">
    <property type="entry name" value="Apolipoprotein"/>
    <property type="match status" value="1"/>
</dbReference>
<dbReference type="PRINTS" id="PR01506">
    <property type="entry name" value="TATBPROTEIN"/>
</dbReference>
<protein>
    <submittedName>
        <fullName evidence="9">Sec-independent protein translocase protein TatA</fullName>
    </submittedName>
</protein>
<dbReference type="Proteomes" id="UP000184147">
    <property type="component" value="Unassembled WGS sequence"/>
</dbReference>
<keyword evidence="7 8" id="KW-0472">Membrane</keyword>
<reference evidence="9 10" key="1">
    <citation type="submission" date="2016-11" db="EMBL/GenBank/DDBJ databases">
        <authorList>
            <person name="Jaros S."/>
            <person name="Januszkiewicz K."/>
            <person name="Wedrychowicz H."/>
        </authorList>
    </citation>
    <scope>NUCLEOTIDE SEQUENCE [LARGE SCALE GENOMIC DNA]</scope>
    <source>
        <strain evidence="9 10">DSM 25660</strain>
    </source>
</reference>
<dbReference type="EMBL" id="FQVQ01000007">
    <property type="protein sequence ID" value="SHF35608.1"/>
    <property type="molecule type" value="Genomic_DNA"/>
</dbReference>
<proteinExistence type="predicted"/>
<evidence type="ECO:0000256" key="6">
    <source>
        <dbReference type="ARBA" id="ARBA00023010"/>
    </source>
</evidence>
<dbReference type="PANTHER" id="PTHR33162:SF1">
    <property type="entry name" value="SEC-INDEPENDENT PROTEIN TRANSLOCASE PROTEIN TATA, CHLOROPLASTIC"/>
    <property type="match status" value="1"/>
</dbReference>
<evidence type="ECO:0000256" key="8">
    <source>
        <dbReference type="SAM" id="Phobius"/>
    </source>
</evidence>
<dbReference type="GO" id="GO:0016020">
    <property type="term" value="C:membrane"/>
    <property type="evidence" value="ECO:0007669"/>
    <property type="project" value="UniProtKB-SubCell"/>
</dbReference>
<evidence type="ECO:0000256" key="3">
    <source>
        <dbReference type="ARBA" id="ARBA00022692"/>
    </source>
</evidence>
<evidence type="ECO:0000256" key="2">
    <source>
        <dbReference type="ARBA" id="ARBA00022448"/>
    </source>
</evidence>
<evidence type="ECO:0000256" key="4">
    <source>
        <dbReference type="ARBA" id="ARBA00022927"/>
    </source>
</evidence>